<dbReference type="PROSITE" id="PS50846">
    <property type="entry name" value="HMA_2"/>
    <property type="match status" value="1"/>
</dbReference>
<evidence type="ECO:0000256" key="2">
    <source>
        <dbReference type="ARBA" id="ARBA00006024"/>
    </source>
</evidence>
<dbReference type="SUPFAM" id="SSF81653">
    <property type="entry name" value="Calcium ATPase, transduction domain A"/>
    <property type="match status" value="1"/>
</dbReference>
<dbReference type="Gene3D" id="3.40.50.1000">
    <property type="entry name" value="HAD superfamily/HAD-like"/>
    <property type="match status" value="1"/>
</dbReference>
<feature type="region of interest" description="Disordered" evidence="10">
    <location>
        <begin position="57"/>
        <end position="94"/>
    </location>
</feature>
<feature type="compositionally biased region" description="Basic and acidic residues" evidence="10">
    <location>
        <begin position="75"/>
        <end position="84"/>
    </location>
</feature>
<keyword evidence="3 11" id="KW-0812">Transmembrane</keyword>
<evidence type="ECO:0000256" key="3">
    <source>
        <dbReference type="ARBA" id="ARBA00022692"/>
    </source>
</evidence>
<dbReference type="SFLD" id="SFLDG00002">
    <property type="entry name" value="C1.7:_P-type_atpase_like"/>
    <property type="match status" value="1"/>
</dbReference>
<dbReference type="InterPro" id="IPR006121">
    <property type="entry name" value="HMA_dom"/>
</dbReference>
<dbReference type="InterPro" id="IPR023299">
    <property type="entry name" value="ATPase_P-typ_cyto_dom_N"/>
</dbReference>
<evidence type="ECO:0000256" key="1">
    <source>
        <dbReference type="ARBA" id="ARBA00004127"/>
    </source>
</evidence>
<dbReference type="GO" id="GO:0005524">
    <property type="term" value="F:ATP binding"/>
    <property type="evidence" value="ECO:0007669"/>
    <property type="project" value="UniProtKB-KW"/>
</dbReference>
<dbReference type="InterPro" id="IPR018303">
    <property type="entry name" value="ATPase_P-typ_P_site"/>
</dbReference>
<dbReference type="CDD" id="cd00371">
    <property type="entry name" value="HMA"/>
    <property type="match status" value="1"/>
</dbReference>
<dbReference type="InterPro" id="IPR001757">
    <property type="entry name" value="P_typ_ATPase"/>
</dbReference>
<dbReference type="InterPro" id="IPR023214">
    <property type="entry name" value="HAD_sf"/>
</dbReference>
<dbReference type="SUPFAM" id="SSF55008">
    <property type="entry name" value="HMA, heavy metal-associated domain"/>
    <property type="match status" value="1"/>
</dbReference>
<dbReference type="InterPro" id="IPR027256">
    <property type="entry name" value="P-typ_ATPase_IB"/>
</dbReference>
<proteinExistence type="inferred from homology"/>
<evidence type="ECO:0000256" key="9">
    <source>
        <dbReference type="ARBA" id="ARBA00023136"/>
    </source>
</evidence>
<evidence type="ECO:0000256" key="6">
    <source>
        <dbReference type="ARBA" id="ARBA00022840"/>
    </source>
</evidence>
<keyword evidence="7" id="KW-1278">Translocase</keyword>
<dbReference type="Proteomes" id="UP000434101">
    <property type="component" value="Unassembled WGS sequence"/>
</dbReference>
<dbReference type="Gene3D" id="2.70.150.10">
    <property type="entry name" value="Calcium-transporting ATPase, cytoplasmic transduction domain A"/>
    <property type="match status" value="1"/>
</dbReference>
<dbReference type="PROSITE" id="PS00154">
    <property type="entry name" value="ATPASE_E1_E2"/>
    <property type="match status" value="1"/>
</dbReference>
<dbReference type="NCBIfam" id="TIGR01494">
    <property type="entry name" value="ATPase_P-type"/>
    <property type="match status" value="2"/>
</dbReference>
<name>A0A6B0VSQ6_9EURY</name>
<feature type="region of interest" description="Disordered" evidence="10">
    <location>
        <begin position="597"/>
        <end position="645"/>
    </location>
</feature>
<dbReference type="PRINTS" id="PR00120">
    <property type="entry name" value="HATPASE"/>
</dbReference>
<dbReference type="GO" id="GO:0043682">
    <property type="term" value="F:P-type divalent copper transporter activity"/>
    <property type="evidence" value="ECO:0007669"/>
    <property type="project" value="TreeGrafter"/>
</dbReference>
<dbReference type="InterPro" id="IPR008250">
    <property type="entry name" value="ATPase_P-typ_transduc_dom_A_sf"/>
</dbReference>
<dbReference type="Pfam" id="PF00702">
    <property type="entry name" value="Hydrolase"/>
    <property type="match status" value="1"/>
</dbReference>
<dbReference type="SUPFAM" id="SSF56784">
    <property type="entry name" value="HAD-like"/>
    <property type="match status" value="1"/>
</dbReference>
<comment type="caution">
    <text evidence="13">The sequence shown here is derived from an EMBL/GenBank/DDBJ whole genome shotgun (WGS) entry which is preliminary data.</text>
</comment>
<feature type="transmembrane region" description="Helical" evidence="11">
    <location>
        <begin position="291"/>
        <end position="311"/>
    </location>
</feature>
<keyword evidence="14" id="KW-1185">Reference proteome</keyword>
<comment type="subcellular location">
    <subcellularLocation>
        <location evidence="1">Endomembrane system</location>
        <topology evidence="1">Multi-pass membrane protein</topology>
    </subcellularLocation>
</comment>
<keyword evidence="8 11" id="KW-1133">Transmembrane helix</keyword>
<dbReference type="Pfam" id="PF00122">
    <property type="entry name" value="E1-E2_ATPase"/>
    <property type="match status" value="1"/>
</dbReference>
<dbReference type="RefSeq" id="WP_328821527.1">
    <property type="nucleotide sequence ID" value="NZ_WUYX01000071.1"/>
</dbReference>
<protein>
    <submittedName>
        <fullName evidence="13">Heavy metal translocating P-type ATPase</fullName>
    </submittedName>
</protein>
<organism evidence="13 14">
    <name type="scientific">Natronorubrum halalkaliphilum</name>
    <dbReference type="NCBI Taxonomy" id="2691917"/>
    <lineage>
        <taxon>Archaea</taxon>
        <taxon>Methanobacteriati</taxon>
        <taxon>Methanobacteriota</taxon>
        <taxon>Stenosarchaea group</taxon>
        <taxon>Halobacteria</taxon>
        <taxon>Halobacteriales</taxon>
        <taxon>Natrialbaceae</taxon>
        <taxon>Natronorubrum</taxon>
    </lineage>
</organism>
<feature type="transmembrane region" description="Helical" evidence="11">
    <location>
        <begin position="317"/>
        <end position="337"/>
    </location>
</feature>
<dbReference type="EMBL" id="WUYX01000071">
    <property type="protein sequence ID" value="MXV64568.1"/>
    <property type="molecule type" value="Genomic_DNA"/>
</dbReference>
<dbReference type="Gene3D" id="3.30.70.100">
    <property type="match status" value="1"/>
</dbReference>
<dbReference type="GO" id="GO:0012505">
    <property type="term" value="C:endomembrane system"/>
    <property type="evidence" value="ECO:0007669"/>
    <property type="project" value="UniProtKB-SubCell"/>
</dbReference>
<dbReference type="GO" id="GO:0005507">
    <property type="term" value="F:copper ion binding"/>
    <property type="evidence" value="ECO:0007669"/>
    <property type="project" value="TreeGrafter"/>
</dbReference>
<accession>A0A6B0VSQ6</accession>
<evidence type="ECO:0000256" key="11">
    <source>
        <dbReference type="SAM" id="Phobius"/>
    </source>
</evidence>
<reference evidence="13 14" key="1">
    <citation type="submission" date="2020-01" db="EMBL/GenBank/DDBJ databases">
        <title>Natronorubrum sp. JWXQ-INN 674 isolated from Inner Mongolia Autonomous Region of China.</title>
        <authorList>
            <person name="Xue Q."/>
        </authorList>
    </citation>
    <scope>NUCLEOTIDE SEQUENCE [LARGE SCALE GENOMIC DNA]</scope>
    <source>
        <strain evidence="13 14">JWXQ-INN-674</strain>
    </source>
</reference>
<feature type="compositionally biased region" description="Acidic residues" evidence="10">
    <location>
        <begin position="631"/>
        <end position="640"/>
    </location>
</feature>
<feature type="compositionally biased region" description="Basic and acidic residues" evidence="10">
    <location>
        <begin position="601"/>
        <end position="613"/>
    </location>
</feature>
<dbReference type="SFLD" id="SFLDF00027">
    <property type="entry name" value="p-type_atpase"/>
    <property type="match status" value="1"/>
</dbReference>
<keyword evidence="5" id="KW-0547">Nucleotide-binding</keyword>
<keyword evidence="9 11" id="KW-0472">Membrane</keyword>
<dbReference type="InterPro" id="IPR036163">
    <property type="entry name" value="HMA_dom_sf"/>
</dbReference>
<evidence type="ECO:0000256" key="5">
    <source>
        <dbReference type="ARBA" id="ARBA00022741"/>
    </source>
</evidence>
<feature type="transmembrane region" description="Helical" evidence="11">
    <location>
        <begin position="497"/>
        <end position="517"/>
    </location>
</feature>
<gene>
    <name evidence="13" type="ORF">GS429_21325</name>
</gene>
<dbReference type="AlphaFoldDB" id="A0A6B0VSQ6"/>
<feature type="transmembrane region" description="Helical" evidence="11">
    <location>
        <begin position="468"/>
        <end position="491"/>
    </location>
</feature>
<evidence type="ECO:0000313" key="13">
    <source>
        <dbReference type="EMBL" id="MXV64568.1"/>
    </source>
</evidence>
<feature type="compositionally biased region" description="Low complexity" evidence="10">
    <location>
        <begin position="57"/>
        <end position="69"/>
    </location>
</feature>
<dbReference type="GO" id="GO:0016020">
    <property type="term" value="C:membrane"/>
    <property type="evidence" value="ECO:0007669"/>
    <property type="project" value="InterPro"/>
</dbReference>
<feature type="transmembrane region" description="Helical" evidence="11">
    <location>
        <begin position="842"/>
        <end position="861"/>
    </location>
</feature>
<dbReference type="GO" id="GO:0055070">
    <property type="term" value="P:copper ion homeostasis"/>
    <property type="evidence" value="ECO:0007669"/>
    <property type="project" value="TreeGrafter"/>
</dbReference>
<sequence length="888" mass="93601">MSDWETERGRCRLCGAECGESAAETVEAADSDADADTDVDGFFCSSGCREIVDVLGDSDGTDGTNGTDAADFDADTGRNPDSRTKPASQNESHARTFFRVDGMHSALCESYLESVAENRAGVSDAAASYVTETVRVDHDPDRTSAAALEDGLTTIGYTAYRRENAAEAPARGDTDADAGPAEDQTSTTHRSREMHGLRKRRSEDVLELRYIVGIVFGSFLLIPYVTVFYPVYLAGYTDYWLFGLYAETFASFDGVLFLPLFFVLTGAVLYLTGMPLLRGAYVSLKLREPSVHLLATLTIVAAFAYGTLAFVVGQPEIYYDLTILVAATVMAAVFYEATIKRRAMDRLTDLTVSQVETARVLEADGTTRESPIEEIGADDRLLVRAGERIPVDGTLAEGECAVDEAVITGESLPISKAAGDAVIGGSVVTGGAAVVAVGDRTTSSIDQLTRTVWNLQSVDHGVQRRADALAATLLPFVVATAVVAGVASILLEATPVAAAMTVLLTIIVVSPWALGLATPCSVASSVRDALERGIVVFDESVFERLREIDVVVFDKTGTLTTGEMSVLEADAPAELLRAAGSVERRASHPAAAAIEAAFADGDGRSGESDDRGGSGETDGFADETTRTDGGVTDDADEPDEPTDRIREFRRHATGVEGTVDGRRVLVGHPDCFREQDWDLEGDLETRIAAARDDGRLPVVVGREGHAEGIVVVGDESRTEWDATVTALDESGIDVVVLTGDDDSAAARFRRHPGVEHVFAAVPPDGKTAAIRRLRAENRVAMVGDGTNDGPALAAADLGISLGSGTALAADAADLAIVDDDLAAVERAFALARAARERVVQNLGLALVYNAIVIPVALAGLLSPAVTTAALAASGLLIVANSSRTLLEA</sequence>
<dbReference type="InterPro" id="IPR059000">
    <property type="entry name" value="ATPase_P-type_domA"/>
</dbReference>
<dbReference type="PANTHER" id="PTHR43520:SF8">
    <property type="entry name" value="P-TYPE CU(+) TRANSPORTER"/>
    <property type="match status" value="1"/>
</dbReference>
<feature type="transmembrane region" description="Helical" evidence="11">
    <location>
        <begin position="249"/>
        <end position="271"/>
    </location>
</feature>
<keyword evidence="6" id="KW-0067">ATP-binding</keyword>
<dbReference type="Pfam" id="PF00403">
    <property type="entry name" value="HMA"/>
    <property type="match status" value="1"/>
</dbReference>
<dbReference type="InterPro" id="IPR044492">
    <property type="entry name" value="P_typ_ATPase_HD_dom"/>
</dbReference>
<dbReference type="NCBIfam" id="TIGR01525">
    <property type="entry name" value="ATPase-IB_hvy"/>
    <property type="match status" value="1"/>
</dbReference>
<feature type="domain" description="HMA" evidence="12">
    <location>
        <begin position="94"/>
        <end position="160"/>
    </location>
</feature>
<dbReference type="InterPro" id="IPR036412">
    <property type="entry name" value="HAD-like_sf"/>
</dbReference>
<evidence type="ECO:0000259" key="12">
    <source>
        <dbReference type="PROSITE" id="PS50846"/>
    </source>
</evidence>
<evidence type="ECO:0000313" key="14">
    <source>
        <dbReference type="Proteomes" id="UP000434101"/>
    </source>
</evidence>
<dbReference type="GO" id="GO:0016887">
    <property type="term" value="F:ATP hydrolysis activity"/>
    <property type="evidence" value="ECO:0007669"/>
    <property type="project" value="InterPro"/>
</dbReference>
<dbReference type="Gene3D" id="3.40.1110.10">
    <property type="entry name" value="Calcium-transporting ATPase, cytoplasmic domain N"/>
    <property type="match status" value="1"/>
</dbReference>
<keyword evidence="4" id="KW-0479">Metal-binding</keyword>
<dbReference type="PANTHER" id="PTHR43520">
    <property type="entry name" value="ATP7, ISOFORM B"/>
    <property type="match status" value="1"/>
</dbReference>
<evidence type="ECO:0000256" key="8">
    <source>
        <dbReference type="ARBA" id="ARBA00022989"/>
    </source>
</evidence>
<dbReference type="PRINTS" id="PR00119">
    <property type="entry name" value="CATATPASE"/>
</dbReference>
<evidence type="ECO:0000256" key="7">
    <source>
        <dbReference type="ARBA" id="ARBA00022967"/>
    </source>
</evidence>
<feature type="transmembrane region" description="Helical" evidence="11">
    <location>
        <begin position="867"/>
        <end position="886"/>
    </location>
</feature>
<feature type="transmembrane region" description="Helical" evidence="11">
    <location>
        <begin position="208"/>
        <end position="229"/>
    </location>
</feature>
<dbReference type="SFLD" id="SFLDS00003">
    <property type="entry name" value="Haloacid_Dehalogenase"/>
    <property type="match status" value="1"/>
</dbReference>
<feature type="region of interest" description="Disordered" evidence="10">
    <location>
        <begin position="166"/>
        <end position="196"/>
    </location>
</feature>
<comment type="similarity">
    <text evidence="2">Belongs to the cation transport ATPase (P-type) (TC 3.A.3) family. Type IB subfamily.</text>
</comment>
<evidence type="ECO:0000256" key="10">
    <source>
        <dbReference type="SAM" id="MobiDB-lite"/>
    </source>
</evidence>
<evidence type="ECO:0000256" key="4">
    <source>
        <dbReference type="ARBA" id="ARBA00022723"/>
    </source>
</evidence>